<evidence type="ECO:0000313" key="3">
    <source>
        <dbReference type="EMBL" id="MDQ0904981.1"/>
    </source>
</evidence>
<evidence type="ECO:0000256" key="1">
    <source>
        <dbReference type="ARBA" id="ARBA00022801"/>
    </source>
</evidence>
<dbReference type="SUPFAM" id="SSF55811">
    <property type="entry name" value="Nudix"/>
    <property type="match status" value="1"/>
</dbReference>
<dbReference type="InterPro" id="IPR000086">
    <property type="entry name" value="NUDIX_hydrolase_dom"/>
</dbReference>
<dbReference type="Gene3D" id="3.90.79.10">
    <property type="entry name" value="Nucleoside Triphosphate Pyrophosphohydrolase"/>
    <property type="match status" value="1"/>
</dbReference>
<dbReference type="InterPro" id="IPR015797">
    <property type="entry name" value="NUDIX_hydrolase-like_dom_sf"/>
</dbReference>
<dbReference type="PROSITE" id="PS00893">
    <property type="entry name" value="NUDIX_BOX"/>
    <property type="match status" value="1"/>
</dbReference>
<dbReference type="InterPro" id="IPR020084">
    <property type="entry name" value="NUDIX_hydrolase_CS"/>
</dbReference>
<proteinExistence type="predicted"/>
<dbReference type="AlphaFoldDB" id="A0AAW8F4I4"/>
<dbReference type="Pfam" id="PF00293">
    <property type="entry name" value="NUDIX"/>
    <property type="match status" value="1"/>
</dbReference>
<dbReference type="Proteomes" id="UP001234216">
    <property type="component" value="Unassembled WGS sequence"/>
</dbReference>
<gene>
    <name evidence="3" type="ORF">QFZ22_000966</name>
</gene>
<evidence type="ECO:0000313" key="4">
    <source>
        <dbReference type="Proteomes" id="UP001234216"/>
    </source>
</evidence>
<feature type="domain" description="Nudix hydrolase" evidence="2">
    <location>
        <begin position="16"/>
        <end position="110"/>
    </location>
</feature>
<protein>
    <submittedName>
        <fullName evidence="3">8-oxo-dGTP pyrophosphatase MutT (NUDIX family)</fullName>
    </submittedName>
</protein>
<dbReference type="EMBL" id="JAUSZV010000005">
    <property type="protein sequence ID" value="MDQ0904981.1"/>
    <property type="molecule type" value="Genomic_DNA"/>
</dbReference>
<dbReference type="GO" id="GO:0016787">
    <property type="term" value="F:hydrolase activity"/>
    <property type="evidence" value="ECO:0007669"/>
    <property type="project" value="UniProtKB-KW"/>
</dbReference>
<evidence type="ECO:0000259" key="2">
    <source>
        <dbReference type="Pfam" id="PF00293"/>
    </source>
</evidence>
<keyword evidence="1" id="KW-0378">Hydrolase</keyword>
<organism evidence="3 4">
    <name type="scientific">Streptomyces canus</name>
    <dbReference type="NCBI Taxonomy" id="58343"/>
    <lineage>
        <taxon>Bacteria</taxon>
        <taxon>Bacillati</taxon>
        <taxon>Actinomycetota</taxon>
        <taxon>Actinomycetes</taxon>
        <taxon>Kitasatosporales</taxon>
        <taxon>Streptomycetaceae</taxon>
        <taxon>Streptomyces</taxon>
        <taxon>Streptomyces aurantiacus group</taxon>
    </lineage>
</organism>
<name>A0AAW8F4I4_9ACTN</name>
<accession>A0AAW8F4I4</accession>
<sequence length="156" mass="17543">MCNPYAAGMRELTLRIRVAAYVLRRRAGRSAELLVFDHDADLPPGTHVPAGGVAREEPLEEAVLREVAEECGLTCVRVLRPLAEEHTPHPIRRFPRHTTFFELEVDDDADVPDAWDHHVTGAGRDNGMTFHCRFEPLPLTFPLADGQDAWLDRLQA</sequence>
<comment type="caution">
    <text evidence="3">The sequence shown here is derived from an EMBL/GenBank/DDBJ whole genome shotgun (WGS) entry which is preliminary data.</text>
</comment>
<reference evidence="3" key="1">
    <citation type="submission" date="2023-07" db="EMBL/GenBank/DDBJ databases">
        <title>Comparative genomics of wheat-associated soil bacteria to identify genetic determinants of phenazine resistance.</title>
        <authorList>
            <person name="Mouncey N."/>
        </authorList>
    </citation>
    <scope>NUCLEOTIDE SEQUENCE</scope>
    <source>
        <strain evidence="3">V4I22</strain>
    </source>
</reference>